<dbReference type="GO" id="GO:0005524">
    <property type="term" value="F:ATP binding"/>
    <property type="evidence" value="ECO:0007669"/>
    <property type="project" value="UniProtKB-KW"/>
</dbReference>
<sequence>FSSHINNIAAMAKSVDDESLVLLDEIGAGTDPAEESALAKAILTFLLEKDAVAI</sequence>
<dbReference type="AlphaFoldDB" id="X1GLT8"/>
<gene>
    <name evidence="5" type="ORF">S03H2_27111</name>
</gene>
<feature type="non-terminal residue" evidence="5">
    <location>
        <position position="1"/>
    </location>
</feature>
<dbReference type="InterPro" id="IPR045076">
    <property type="entry name" value="MutS"/>
</dbReference>
<evidence type="ECO:0000256" key="2">
    <source>
        <dbReference type="ARBA" id="ARBA00022840"/>
    </source>
</evidence>
<dbReference type="GO" id="GO:0006298">
    <property type="term" value="P:mismatch repair"/>
    <property type="evidence" value="ECO:0007669"/>
    <property type="project" value="InterPro"/>
</dbReference>
<dbReference type="Pfam" id="PF00488">
    <property type="entry name" value="MutS_V"/>
    <property type="match status" value="1"/>
</dbReference>
<keyword evidence="1" id="KW-0547">Nucleotide-binding</keyword>
<organism evidence="5">
    <name type="scientific">marine sediment metagenome</name>
    <dbReference type="NCBI Taxonomy" id="412755"/>
    <lineage>
        <taxon>unclassified sequences</taxon>
        <taxon>metagenomes</taxon>
        <taxon>ecological metagenomes</taxon>
    </lineage>
</organism>
<protein>
    <recommendedName>
        <fullName evidence="4">DNA mismatch repair proteins mutS family domain-containing protein</fullName>
    </recommendedName>
</protein>
<reference evidence="5" key="1">
    <citation type="journal article" date="2014" name="Front. Microbiol.">
        <title>High frequency of phylogenetically diverse reductive dehalogenase-homologous genes in deep subseafloor sedimentary metagenomes.</title>
        <authorList>
            <person name="Kawai M."/>
            <person name="Futagami T."/>
            <person name="Toyoda A."/>
            <person name="Takaki Y."/>
            <person name="Nishi S."/>
            <person name="Hori S."/>
            <person name="Arai W."/>
            <person name="Tsubouchi T."/>
            <person name="Morono Y."/>
            <person name="Uchiyama I."/>
            <person name="Ito T."/>
            <person name="Fujiyama A."/>
            <person name="Inagaki F."/>
            <person name="Takami H."/>
        </authorList>
    </citation>
    <scope>NUCLEOTIDE SEQUENCE</scope>
    <source>
        <strain evidence="5">Expedition CK06-06</strain>
    </source>
</reference>
<evidence type="ECO:0000256" key="3">
    <source>
        <dbReference type="ARBA" id="ARBA00023125"/>
    </source>
</evidence>
<dbReference type="EMBL" id="BARU01016072">
    <property type="protein sequence ID" value="GAH58152.1"/>
    <property type="molecule type" value="Genomic_DNA"/>
</dbReference>
<name>X1GLT8_9ZZZZ</name>
<proteinExistence type="predicted"/>
<evidence type="ECO:0000256" key="1">
    <source>
        <dbReference type="ARBA" id="ARBA00022741"/>
    </source>
</evidence>
<evidence type="ECO:0000259" key="4">
    <source>
        <dbReference type="Pfam" id="PF00488"/>
    </source>
</evidence>
<comment type="caution">
    <text evidence="5">The sequence shown here is derived from an EMBL/GenBank/DDBJ whole genome shotgun (WGS) entry which is preliminary data.</text>
</comment>
<dbReference type="PANTHER" id="PTHR48466:SF2">
    <property type="entry name" value="OS10G0509000 PROTEIN"/>
    <property type="match status" value="1"/>
</dbReference>
<dbReference type="SUPFAM" id="SSF52540">
    <property type="entry name" value="P-loop containing nucleoside triphosphate hydrolases"/>
    <property type="match status" value="1"/>
</dbReference>
<evidence type="ECO:0000313" key="5">
    <source>
        <dbReference type="EMBL" id="GAH58152.1"/>
    </source>
</evidence>
<dbReference type="GO" id="GO:0140664">
    <property type="term" value="F:ATP-dependent DNA damage sensor activity"/>
    <property type="evidence" value="ECO:0007669"/>
    <property type="project" value="InterPro"/>
</dbReference>
<feature type="non-terminal residue" evidence="5">
    <location>
        <position position="54"/>
    </location>
</feature>
<feature type="domain" description="DNA mismatch repair proteins mutS family" evidence="4">
    <location>
        <begin position="1"/>
        <end position="49"/>
    </location>
</feature>
<dbReference type="PANTHER" id="PTHR48466">
    <property type="entry name" value="OS10G0509000 PROTEIN-RELATED"/>
    <property type="match status" value="1"/>
</dbReference>
<dbReference type="InterPro" id="IPR027417">
    <property type="entry name" value="P-loop_NTPase"/>
</dbReference>
<dbReference type="InterPro" id="IPR000432">
    <property type="entry name" value="DNA_mismatch_repair_MutS_C"/>
</dbReference>
<dbReference type="GO" id="GO:0030983">
    <property type="term" value="F:mismatched DNA binding"/>
    <property type="evidence" value="ECO:0007669"/>
    <property type="project" value="InterPro"/>
</dbReference>
<keyword evidence="2" id="KW-0067">ATP-binding</keyword>
<dbReference type="Gene3D" id="3.40.50.300">
    <property type="entry name" value="P-loop containing nucleotide triphosphate hydrolases"/>
    <property type="match status" value="1"/>
</dbReference>
<keyword evidence="3" id="KW-0238">DNA-binding</keyword>
<accession>X1GLT8</accession>